<name>A0A8J4M5I5_9PROT</name>
<reference evidence="2" key="1">
    <citation type="journal article" date="2020" name="mSystems">
        <title>Genome- and Community-Level Interaction Insights into Carbon Utilization and Element Cycling Functions of Hydrothermarchaeota in Hydrothermal Sediment.</title>
        <authorList>
            <person name="Zhou Z."/>
            <person name="Liu Y."/>
            <person name="Xu W."/>
            <person name="Pan J."/>
            <person name="Luo Z.H."/>
            <person name="Li M."/>
        </authorList>
    </citation>
    <scope>NUCLEOTIDE SEQUENCE</scope>
    <source>
        <strain evidence="2">SpSt-997</strain>
    </source>
</reference>
<protein>
    <submittedName>
        <fullName evidence="2">Uncharacterized protein</fullName>
    </submittedName>
</protein>
<dbReference type="EMBL" id="DTQM01000110">
    <property type="protein sequence ID" value="HGC42731.1"/>
    <property type="molecule type" value="Genomic_DNA"/>
</dbReference>
<feature type="region of interest" description="Disordered" evidence="1">
    <location>
        <begin position="1"/>
        <end position="30"/>
    </location>
</feature>
<gene>
    <name evidence="2" type="ORF">ENY07_05865</name>
</gene>
<evidence type="ECO:0000313" key="2">
    <source>
        <dbReference type="EMBL" id="HGC42731.1"/>
    </source>
</evidence>
<accession>A0A8J4M5I5</accession>
<comment type="caution">
    <text evidence="2">The sequence shown here is derived from an EMBL/GenBank/DDBJ whole genome shotgun (WGS) entry which is preliminary data.</text>
</comment>
<organism evidence="2">
    <name type="scientific">Acidicaldus sp</name>
    <dbReference type="NCBI Taxonomy" id="1872105"/>
    <lineage>
        <taxon>Bacteria</taxon>
        <taxon>Pseudomonadati</taxon>
        <taxon>Pseudomonadota</taxon>
        <taxon>Alphaproteobacteria</taxon>
        <taxon>Acetobacterales</taxon>
        <taxon>Acetobacteraceae</taxon>
        <taxon>Acidicaldus</taxon>
    </lineage>
</organism>
<evidence type="ECO:0000256" key="1">
    <source>
        <dbReference type="SAM" id="MobiDB-lite"/>
    </source>
</evidence>
<sequence>MQPGAGFGDTQIPYGSTDTSVQGGPGLGGMGGSTMSVSDYGKKNWPCYPAGQWAGSADFHAPAGCK</sequence>
<proteinExistence type="predicted"/>
<dbReference type="AlphaFoldDB" id="A0A8J4M5I5"/>
<feature type="compositionally biased region" description="Polar residues" evidence="1">
    <location>
        <begin position="13"/>
        <end position="22"/>
    </location>
</feature>